<dbReference type="Gene3D" id="2.60.40.10">
    <property type="entry name" value="Immunoglobulins"/>
    <property type="match status" value="2"/>
</dbReference>
<dbReference type="GO" id="GO:0009617">
    <property type="term" value="P:response to bacterium"/>
    <property type="evidence" value="ECO:0007669"/>
    <property type="project" value="TreeGrafter"/>
</dbReference>
<dbReference type="GO" id="GO:0002376">
    <property type="term" value="P:immune system process"/>
    <property type="evidence" value="ECO:0007669"/>
    <property type="project" value="UniProtKB-KW"/>
</dbReference>
<dbReference type="GeneID" id="114848710"/>
<feature type="signal peptide" evidence="10">
    <location>
        <begin position="1"/>
        <end position="27"/>
    </location>
</feature>
<evidence type="ECO:0000256" key="4">
    <source>
        <dbReference type="ARBA" id="ARBA00022859"/>
    </source>
</evidence>
<organism evidence="12 13">
    <name type="scientific">Betta splendens</name>
    <name type="common">Siamese fighting fish</name>
    <dbReference type="NCBI Taxonomy" id="158456"/>
    <lineage>
        <taxon>Eukaryota</taxon>
        <taxon>Metazoa</taxon>
        <taxon>Chordata</taxon>
        <taxon>Craniata</taxon>
        <taxon>Vertebrata</taxon>
        <taxon>Euteleostomi</taxon>
        <taxon>Actinopterygii</taxon>
        <taxon>Neopterygii</taxon>
        <taxon>Teleostei</taxon>
        <taxon>Neoteleostei</taxon>
        <taxon>Acanthomorphata</taxon>
        <taxon>Anabantaria</taxon>
        <taxon>Anabantiformes</taxon>
        <taxon>Anabantoidei</taxon>
        <taxon>Osphronemidae</taxon>
        <taxon>Betta</taxon>
    </lineage>
</organism>
<dbReference type="CDD" id="cd00099">
    <property type="entry name" value="IgV"/>
    <property type="match status" value="2"/>
</dbReference>
<evidence type="ECO:0000256" key="8">
    <source>
        <dbReference type="SAM" id="MobiDB-lite"/>
    </source>
</evidence>
<dbReference type="InterPro" id="IPR007110">
    <property type="entry name" value="Ig-like_dom"/>
</dbReference>
<dbReference type="RefSeq" id="XP_028995301.1">
    <property type="nucleotide sequence ID" value="XM_029139468.3"/>
</dbReference>
<keyword evidence="7" id="KW-0325">Glycoprotein</keyword>
<keyword evidence="3 10" id="KW-0732">Signal</keyword>
<reference evidence="13" key="1">
    <citation type="submission" date="2025-08" db="UniProtKB">
        <authorList>
            <consortium name="RefSeq"/>
        </authorList>
    </citation>
    <scope>IDENTIFICATION</scope>
</reference>
<feature type="domain" description="Ig-like" evidence="11">
    <location>
        <begin position="142"/>
        <end position="248"/>
    </location>
</feature>
<feature type="domain" description="Ig-like" evidence="11">
    <location>
        <begin position="28"/>
        <end position="120"/>
    </location>
</feature>
<dbReference type="GO" id="GO:0005886">
    <property type="term" value="C:plasma membrane"/>
    <property type="evidence" value="ECO:0007669"/>
    <property type="project" value="UniProtKB-SubCell"/>
</dbReference>
<keyword evidence="4" id="KW-0391">Immunity</keyword>
<evidence type="ECO:0000256" key="10">
    <source>
        <dbReference type="SAM" id="SignalP"/>
    </source>
</evidence>
<protein>
    <submittedName>
        <fullName evidence="13">Uncharacterized protein LOC114848710</fullName>
    </submittedName>
</protein>
<evidence type="ECO:0000256" key="1">
    <source>
        <dbReference type="ARBA" id="ARBA00004236"/>
    </source>
</evidence>
<evidence type="ECO:0000313" key="12">
    <source>
        <dbReference type="Proteomes" id="UP000515150"/>
    </source>
</evidence>
<dbReference type="PANTHER" id="PTHR19433:SF133">
    <property type="entry name" value="IMMUNE-TYPE RECEPTOR 5 PRECURSOR-RELATED"/>
    <property type="match status" value="1"/>
</dbReference>
<dbReference type="SMART" id="SM00409">
    <property type="entry name" value="IG"/>
    <property type="match status" value="2"/>
</dbReference>
<dbReference type="SMART" id="SM00406">
    <property type="entry name" value="IGv"/>
    <property type="match status" value="2"/>
</dbReference>
<dbReference type="Proteomes" id="UP000515150">
    <property type="component" value="Chromosome 2"/>
</dbReference>
<keyword evidence="12" id="KW-1185">Reference proteome</keyword>
<keyword evidence="5 9" id="KW-0472">Membrane</keyword>
<keyword evidence="9" id="KW-0812">Transmembrane</keyword>
<feature type="chain" id="PRO_5028459931" evidence="10">
    <location>
        <begin position="28"/>
        <end position="345"/>
    </location>
</feature>
<keyword evidence="6" id="KW-1015">Disulfide bond</keyword>
<name>A0A6P7LKN1_BETSP</name>
<evidence type="ECO:0000313" key="13">
    <source>
        <dbReference type="RefSeq" id="XP_028995301.1"/>
    </source>
</evidence>
<dbReference type="InterPro" id="IPR052051">
    <property type="entry name" value="TCR_complex_component"/>
</dbReference>
<comment type="subcellular location">
    <subcellularLocation>
        <location evidence="1">Cell membrane</location>
    </subcellularLocation>
</comment>
<dbReference type="InterPro" id="IPR003599">
    <property type="entry name" value="Ig_sub"/>
</dbReference>
<proteinExistence type="predicted"/>
<feature type="region of interest" description="Disordered" evidence="8">
    <location>
        <begin position="322"/>
        <end position="345"/>
    </location>
</feature>
<dbReference type="PANTHER" id="PTHR19433">
    <property type="entry name" value="T-CELL RECEPTOR ALPHA CHAIN V REGION-RELATED"/>
    <property type="match status" value="1"/>
</dbReference>
<dbReference type="InterPro" id="IPR036179">
    <property type="entry name" value="Ig-like_dom_sf"/>
</dbReference>
<evidence type="ECO:0000256" key="6">
    <source>
        <dbReference type="ARBA" id="ARBA00023157"/>
    </source>
</evidence>
<accession>A0A6P7LKN1</accession>
<feature type="transmembrane region" description="Helical" evidence="9">
    <location>
        <begin position="267"/>
        <end position="286"/>
    </location>
</feature>
<dbReference type="PROSITE" id="PS50835">
    <property type="entry name" value="IG_LIKE"/>
    <property type="match status" value="2"/>
</dbReference>
<evidence type="ECO:0000256" key="7">
    <source>
        <dbReference type="ARBA" id="ARBA00023180"/>
    </source>
</evidence>
<dbReference type="InterPro" id="IPR013106">
    <property type="entry name" value="Ig_V-set"/>
</dbReference>
<evidence type="ECO:0000256" key="3">
    <source>
        <dbReference type="ARBA" id="ARBA00022729"/>
    </source>
</evidence>
<evidence type="ECO:0000259" key="11">
    <source>
        <dbReference type="PROSITE" id="PS50835"/>
    </source>
</evidence>
<keyword evidence="2" id="KW-1003">Cell membrane</keyword>
<keyword evidence="9" id="KW-1133">Transmembrane helix</keyword>
<evidence type="ECO:0000256" key="9">
    <source>
        <dbReference type="SAM" id="Phobius"/>
    </source>
</evidence>
<gene>
    <name evidence="13" type="primary">LOC114848710</name>
</gene>
<dbReference type="Pfam" id="PF07686">
    <property type="entry name" value="V-set"/>
    <property type="match status" value="2"/>
</dbReference>
<dbReference type="InterPro" id="IPR013783">
    <property type="entry name" value="Ig-like_fold"/>
</dbReference>
<evidence type="ECO:0000256" key="5">
    <source>
        <dbReference type="ARBA" id="ARBA00023136"/>
    </source>
</evidence>
<evidence type="ECO:0000256" key="2">
    <source>
        <dbReference type="ARBA" id="ARBA00022475"/>
    </source>
</evidence>
<dbReference type="AlphaFoldDB" id="A0A6P7LKN1"/>
<sequence>MGLQAEKLKRMGFLAVSLLCSVCKTHGDEVSHIESFQAVELGEPVTITCWISNPGRQRVWYKLTPDRRLQTVASTDTLYNVTTFKAPLRYAVRYEHLTSHLTITSTTWEDAGTYFCGVMNLYDIEFGKGTFLLIKGANVNSHSVVQQPQSESVLLGGSVTLSCSVHANHCTKEQTRIMWLKSANHSDVELIHSFEDVNISCHRTDMSSASCVHNVLLRNLGAGDAGTYYCAVNSCGRVQFGSGTRVIVLLINEELAFNNLPNLSPTVVALVLSNVLLGVMTLLLLWSCFKNKTAPAAAQPSDGSSGGCETEVVYAAVCAASRSSSCQPAPVKQDDDSATYSDIKH</sequence>
<dbReference type="OrthoDB" id="6370831at2759"/>
<dbReference type="KEGG" id="bspl:114848710"/>
<dbReference type="SUPFAM" id="SSF48726">
    <property type="entry name" value="Immunoglobulin"/>
    <property type="match status" value="2"/>
</dbReference>
<dbReference type="InParanoid" id="A0A6P7LKN1"/>